<evidence type="ECO:0000313" key="3">
    <source>
        <dbReference type="Proteomes" id="UP000278035"/>
    </source>
</evidence>
<accession>A0A3G8LRD8</accession>
<feature type="transmembrane region" description="Helical" evidence="1">
    <location>
        <begin position="12"/>
        <end position="33"/>
    </location>
</feature>
<keyword evidence="1" id="KW-0812">Transmembrane</keyword>
<reference evidence="3" key="1">
    <citation type="submission" date="2018-11" db="EMBL/GenBank/DDBJ databases">
        <title>Shewanella sp. M2.</title>
        <authorList>
            <person name="Hwang Y.J."/>
            <person name="Hwang C.Y."/>
        </authorList>
    </citation>
    <scope>NUCLEOTIDE SEQUENCE [LARGE SCALE GENOMIC DNA]</scope>
    <source>
        <strain evidence="3">LMG 19866</strain>
    </source>
</reference>
<keyword evidence="3" id="KW-1185">Reference proteome</keyword>
<gene>
    <name evidence="2" type="ORF">EGC82_04515</name>
</gene>
<proteinExistence type="predicted"/>
<organism evidence="2 3">
    <name type="scientific">Shewanella livingstonensis</name>
    <dbReference type="NCBI Taxonomy" id="150120"/>
    <lineage>
        <taxon>Bacteria</taxon>
        <taxon>Pseudomonadati</taxon>
        <taxon>Pseudomonadota</taxon>
        <taxon>Gammaproteobacteria</taxon>
        <taxon>Alteromonadales</taxon>
        <taxon>Shewanellaceae</taxon>
        <taxon>Shewanella</taxon>
    </lineage>
</organism>
<keyword evidence="1" id="KW-1133">Transmembrane helix</keyword>
<evidence type="ECO:0000256" key="1">
    <source>
        <dbReference type="SAM" id="Phobius"/>
    </source>
</evidence>
<evidence type="ECO:0000313" key="2">
    <source>
        <dbReference type="EMBL" id="AZG72091.1"/>
    </source>
</evidence>
<dbReference type="Proteomes" id="UP000278035">
    <property type="component" value="Chromosome"/>
</dbReference>
<keyword evidence="1" id="KW-0472">Membrane</keyword>
<protein>
    <submittedName>
        <fullName evidence="2">Uncharacterized protein</fullName>
    </submittedName>
</protein>
<dbReference type="OrthoDB" id="5493674at2"/>
<dbReference type="RefSeq" id="WP_124729701.1">
    <property type="nucleotide sequence ID" value="NZ_CBCSKC010000081.1"/>
</dbReference>
<name>A0A3G8LRD8_9GAMM</name>
<dbReference type="AlphaFoldDB" id="A0A3G8LRD8"/>
<sequence length="460" mass="51477">MESNTGFLKQKGQSLVLSLILMSFAAMTVLYSYNTAQLNIKSTKLQHTADNAAYSIATIAVRDFNFKAYTNRASVANQVAVAQMVGLSSWFNMTERFTENACTALCWVPYLGQVISAIRSGVGYANQVVQPFTEIMITAENVILGILRFSQSAIHYASAISSFTTAQQIVKANDDKAELNLVQNPQLIENIHNVWFTFQKEHNRDLQNRNNTQFTDFKAVIMDSRDPFSEKRSYKLSSIWSQTIWPLRWKTQKSGGSELISNGNDAETWTSMDTIGFHLSKYRCSWSGCRWRGFSETPIGWGATRSDERADITRLGSSSLWGRSRDVNKTSSKYAANNQQTSGSYSGVQPFYGLSNSAVKKNHTDNIVVVVSKEQNDARTTSSVDLAGKNIDPATAEKMLGDRLNSISASQAYYSRPTDLWTRADGKHEYGNLYNPFWQARLTDTTNSERSIVLAITRVL</sequence>
<dbReference type="EMBL" id="CP034015">
    <property type="protein sequence ID" value="AZG72091.1"/>
    <property type="molecule type" value="Genomic_DNA"/>
</dbReference>
<dbReference type="KEGG" id="slj:EGC82_04515"/>